<keyword evidence="1" id="KW-0472">Membrane</keyword>
<organism evidence="2 3">
    <name type="scientific">Ambrosia artemisiifolia</name>
    <name type="common">Common ragweed</name>
    <dbReference type="NCBI Taxonomy" id="4212"/>
    <lineage>
        <taxon>Eukaryota</taxon>
        <taxon>Viridiplantae</taxon>
        <taxon>Streptophyta</taxon>
        <taxon>Embryophyta</taxon>
        <taxon>Tracheophyta</taxon>
        <taxon>Spermatophyta</taxon>
        <taxon>Magnoliopsida</taxon>
        <taxon>eudicotyledons</taxon>
        <taxon>Gunneridae</taxon>
        <taxon>Pentapetalae</taxon>
        <taxon>asterids</taxon>
        <taxon>campanulids</taxon>
        <taxon>Asterales</taxon>
        <taxon>Asteraceae</taxon>
        <taxon>Asteroideae</taxon>
        <taxon>Heliantheae alliance</taxon>
        <taxon>Heliantheae</taxon>
        <taxon>Ambrosia</taxon>
    </lineage>
</organism>
<protein>
    <submittedName>
        <fullName evidence="2">Uncharacterized protein</fullName>
    </submittedName>
</protein>
<name>A0AAD5GJR9_AMBAR</name>
<comment type="caution">
    <text evidence="2">The sequence shown here is derived from an EMBL/GenBank/DDBJ whole genome shotgun (WGS) entry which is preliminary data.</text>
</comment>
<evidence type="ECO:0000313" key="2">
    <source>
        <dbReference type="EMBL" id="KAI7743664.1"/>
    </source>
</evidence>
<proteinExistence type="predicted"/>
<accession>A0AAD5GJR9</accession>
<dbReference type="AlphaFoldDB" id="A0AAD5GJR9"/>
<sequence length="143" mass="15547">MLSIHIHAQGLFADSKNMDDTCAVCAETSKFFINSPTNQFRLICLLEENRVPSPSTLCFEVIPFPVGPNPVSSHYPFCSIVNDSGWVIVVVVASGWLLLAVVASHATPNEVSRRLPVDRNPGFLTTMEGCDDGGSGFGTEYRL</sequence>
<keyword evidence="1" id="KW-1133">Transmembrane helix</keyword>
<dbReference type="EMBL" id="JAMZMK010007701">
    <property type="protein sequence ID" value="KAI7743664.1"/>
    <property type="molecule type" value="Genomic_DNA"/>
</dbReference>
<feature type="transmembrane region" description="Helical" evidence="1">
    <location>
        <begin position="85"/>
        <end position="104"/>
    </location>
</feature>
<keyword evidence="3" id="KW-1185">Reference proteome</keyword>
<evidence type="ECO:0000256" key="1">
    <source>
        <dbReference type="SAM" id="Phobius"/>
    </source>
</evidence>
<gene>
    <name evidence="2" type="ORF">M8C21_031032</name>
</gene>
<dbReference type="Proteomes" id="UP001206925">
    <property type="component" value="Unassembled WGS sequence"/>
</dbReference>
<reference evidence="2" key="1">
    <citation type="submission" date="2022-06" db="EMBL/GenBank/DDBJ databases">
        <title>Uncovering the hologenomic basis of an extraordinary plant invasion.</title>
        <authorList>
            <person name="Bieker V.C."/>
            <person name="Martin M.D."/>
            <person name="Gilbert T."/>
            <person name="Hodgins K."/>
            <person name="Battlay P."/>
            <person name="Petersen B."/>
            <person name="Wilson J."/>
        </authorList>
    </citation>
    <scope>NUCLEOTIDE SEQUENCE</scope>
    <source>
        <strain evidence="2">AA19_3_7</strain>
        <tissue evidence="2">Leaf</tissue>
    </source>
</reference>
<evidence type="ECO:0000313" key="3">
    <source>
        <dbReference type="Proteomes" id="UP001206925"/>
    </source>
</evidence>
<keyword evidence="1" id="KW-0812">Transmembrane</keyword>